<dbReference type="InterPro" id="IPR011008">
    <property type="entry name" value="Dimeric_a/b-barrel"/>
</dbReference>
<dbReference type="Gene3D" id="3.30.70.100">
    <property type="match status" value="1"/>
</dbReference>
<accession>A0A1H2WG34</accession>
<proteinExistence type="predicted"/>
<dbReference type="STRING" id="985054.SAMN05444358_1011783"/>
<evidence type="ECO:0000313" key="2">
    <source>
        <dbReference type="EMBL" id="SDW79653.1"/>
    </source>
</evidence>
<dbReference type="Pfam" id="PF07045">
    <property type="entry name" value="DUF1330"/>
    <property type="match status" value="1"/>
</dbReference>
<dbReference type="InterPro" id="IPR010753">
    <property type="entry name" value="DUF1330"/>
</dbReference>
<dbReference type="EMBL" id="FNNP01000001">
    <property type="protein sequence ID" value="SDW79653.1"/>
    <property type="molecule type" value="Genomic_DNA"/>
</dbReference>
<organism evidence="2 3">
    <name type="scientific">Ruegeria halocynthiae</name>
    <dbReference type="NCBI Taxonomy" id="985054"/>
    <lineage>
        <taxon>Bacteria</taxon>
        <taxon>Pseudomonadati</taxon>
        <taxon>Pseudomonadota</taxon>
        <taxon>Alphaproteobacteria</taxon>
        <taxon>Rhodobacterales</taxon>
        <taxon>Roseobacteraceae</taxon>
        <taxon>Ruegeria</taxon>
    </lineage>
</organism>
<dbReference type="AlphaFoldDB" id="A0A1H2WG34"/>
<keyword evidence="3" id="KW-1185">Reference proteome</keyword>
<gene>
    <name evidence="2" type="ORF">SAMN05444358_1011783</name>
</gene>
<dbReference type="RefSeq" id="WP_074736127.1">
    <property type="nucleotide sequence ID" value="NZ_FNNP01000001.1"/>
</dbReference>
<name>A0A1H2WG34_9RHOB</name>
<protein>
    <recommendedName>
        <fullName evidence="1">DUF1330 domain-containing protein</fullName>
    </recommendedName>
</protein>
<dbReference type="Proteomes" id="UP000183400">
    <property type="component" value="Unassembled WGS sequence"/>
</dbReference>
<sequence>MTMTTLDLSDRIERILAIWGTDGSGLPGEDAWKALAKCSDIQPVTLVNFFKMRDFASYPVGLAVGEDGISGDDAFQRYAAVSMPSLEKVGGRFLLVAPFSTTFIGAAEDWDLVAIGSYPNPDALLSLFELKDYREAYHHRTAACRDQKVSLCIG</sequence>
<evidence type="ECO:0000259" key="1">
    <source>
        <dbReference type="Pfam" id="PF07045"/>
    </source>
</evidence>
<feature type="domain" description="DUF1330" evidence="1">
    <location>
        <begin position="69"/>
        <end position="145"/>
    </location>
</feature>
<reference evidence="3" key="1">
    <citation type="submission" date="2016-10" db="EMBL/GenBank/DDBJ databases">
        <authorList>
            <person name="Varghese N."/>
            <person name="Submissions S."/>
        </authorList>
    </citation>
    <scope>NUCLEOTIDE SEQUENCE [LARGE SCALE GENOMIC DNA]</scope>
    <source>
        <strain evidence="3">DSM 27839</strain>
    </source>
</reference>
<evidence type="ECO:0000313" key="3">
    <source>
        <dbReference type="Proteomes" id="UP000183400"/>
    </source>
</evidence>
<dbReference type="SUPFAM" id="SSF54909">
    <property type="entry name" value="Dimeric alpha+beta barrel"/>
    <property type="match status" value="1"/>
</dbReference>